<evidence type="ECO:0000313" key="8">
    <source>
        <dbReference type="Proteomes" id="UP000811899"/>
    </source>
</evidence>
<dbReference type="PROSITE" id="PS50113">
    <property type="entry name" value="PAC"/>
    <property type="match status" value="1"/>
</dbReference>
<dbReference type="CDD" id="cd00130">
    <property type="entry name" value="PAS"/>
    <property type="match status" value="1"/>
</dbReference>
<dbReference type="InterPro" id="IPR050595">
    <property type="entry name" value="Bact_response_regulator"/>
</dbReference>
<feature type="modified residue" description="4-aspartylphosphate" evidence="2">
    <location>
        <position position="56"/>
    </location>
</feature>
<dbReference type="PANTHER" id="PTHR44591:SF3">
    <property type="entry name" value="RESPONSE REGULATORY DOMAIN-CONTAINING PROTEIN"/>
    <property type="match status" value="1"/>
</dbReference>
<dbReference type="NCBIfam" id="TIGR00229">
    <property type="entry name" value="sensory_box"/>
    <property type="match status" value="1"/>
</dbReference>
<evidence type="ECO:0000256" key="2">
    <source>
        <dbReference type="PROSITE-ProRule" id="PRU00169"/>
    </source>
</evidence>
<sequence length="359" mass="41132">METDKIPILLVDDRPENLIALEALLDDMGLALFTAQSGNEALSLSLKHDFAIVLLDVRMPGMDGFETAELMRANPKTSRVPIIFISAALKDTEHQFKGYETGAFDYLLKPIEPTILRSKIRVFCDLYQQRMMLEMTELQLETAIRERTAELHAALETLRESEQRFRDLLASVTSYMYTVVMDGEKTVATEHGPGCLAVTGFSAEEYAADPDLWYRMIYPEDRQTVVDAAQHLQKDKTTDTFEHRIQHKDGSIRWVQTTLVPCVGPDGELQSYDGVITDITERKQAEEKIIRLNEELEQRVRERTMELELRNHELEQLNKAFVGRELRMVQLKERLSELEADKAAHSETVAEPDKCRSRL</sequence>
<dbReference type="InterPro" id="IPR013655">
    <property type="entry name" value="PAS_fold_3"/>
</dbReference>
<dbReference type="PROSITE" id="PS50112">
    <property type="entry name" value="PAS"/>
    <property type="match status" value="1"/>
</dbReference>
<reference evidence="7 8" key="1">
    <citation type="submission" date="2021-05" db="EMBL/GenBank/DDBJ databases">
        <title>The draft genome of Geobacter pelophilus DSM 12255.</title>
        <authorList>
            <person name="Xu Z."/>
            <person name="Masuda Y."/>
            <person name="Itoh H."/>
            <person name="Senoo K."/>
        </authorList>
    </citation>
    <scope>NUCLEOTIDE SEQUENCE [LARGE SCALE GENOMIC DNA]</scope>
    <source>
        <strain evidence="7 8">DSM 12255</strain>
    </source>
</reference>
<evidence type="ECO:0000256" key="1">
    <source>
        <dbReference type="ARBA" id="ARBA00022553"/>
    </source>
</evidence>
<keyword evidence="8" id="KW-1185">Reference proteome</keyword>
<dbReference type="InterPro" id="IPR011006">
    <property type="entry name" value="CheY-like_superfamily"/>
</dbReference>
<dbReference type="Pfam" id="PF08447">
    <property type="entry name" value="PAS_3"/>
    <property type="match status" value="1"/>
</dbReference>
<dbReference type="InterPro" id="IPR001789">
    <property type="entry name" value="Sig_transdc_resp-reg_receiver"/>
</dbReference>
<dbReference type="Gene3D" id="3.30.450.20">
    <property type="entry name" value="PAS domain"/>
    <property type="match status" value="1"/>
</dbReference>
<feature type="coiled-coil region" evidence="3">
    <location>
        <begin position="282"/>
        <end position="348"/>
    </location>
</feature>
<dbReference type="RefSeq" id="WP_214172692.1">
    <property type="nucleotide sequence ID" value="NZ_JAHCVJ010000007.1"/>
</dbReference>
<dbReference type="InterPro" id="IPR000700">
    <property type="entry name" value="PAS-assoc_C"/>
</dbReference>
<dbReference type="Pfam" id="PF00072">
    <property type="entry name" value="Response_reg"/>
    <property type="match status" value="1"/>
</dbReference>
<comment type="caution">
    <text evidence="7">The sequence shown here is derived from an EMBL/GenBank/DDBJ whole genome shotgun (WGS) entry which is preliminary data.</text>
</comment>
<dbReference type="SUPFAM" id="SSF55785">
    <property type="entry name" value="PYP-like sensor domain (PAS domain)"/>
    <property type="match status" value="1"/>
</dbReference>
<evidence type="ECO:0000313" key="7">
    <source>
        <dbReference type="EMBL" id="MBT0665928.1"/>
    </source>
</evidence>
<gene>
    <name evidence="7" type="ORF">KI809_16580</name>
</gene>
<dbReference type="SUPFAM" id="SSF52172">
    <property type="entry name" value="CheY-like"/>
    <property type="match status" value="1"/>
</dbReference>
<dbReference type="SMART" id="SM00448">
    <property type="entry name" value="REC"/>
    <property type="match status" value="1"/>
</dbReference>
<dbReference type="PANTHER" id="PTHR44591">
    <property type="entry name" value="STRESS RESPONSE REGULATOR PROTEIN 1"/>
    <property type="match status" value="1"/>
</dbReference>
<proteinExistence type="predicted"/>
<keyword evidence="3" id="KW-0175">Coiled coil</keyword>
<feature type="domain" description="Response regulatory" evidence="4">
    <location>
        <begin position="7"/>
        <end position="124"/>
    </location>
</feature>
<organism evidence="7 8">
    <name type="scientific">Geoanaerobacter pelophilus</name>
    <dbReference type="NCBI Taxonomy" id="60036"/>
    <lineage>
        <taxon>Bacteria</taxon>
        <taxon>Pseudomonadati</taxon>
        <taxon>Thermodesulfobacteriota</taxon>
        <taxon>Desulfuromonadia</taxon>
        <taxon>Geobacterales</taxon>
        <taxon>Geobacteraceae</taxon>
        <taxon>Geoanaerobacter</taxon>
    </lineage>
</organism>
<dbReference type="InterPro" id="IPR000014">
    <property type="entry name" value="PAS"/>
</dbReference>
<dbReference type="Proteomes" id="UP000811899">
    <property type="component" value="Unassembled WGS sequence"/>
</dbReference>
<keyword evidence="1 2" id="KW-0597">Phosphoprotein</keyword>
<dbReference type="PROSITE" id="PS50110">
    <property type="entry name" value="RESPONSE_REGULATORY"/>
    <property type="match status" value="1"/>
</dbReference>
<dbReference type="EMBL" id="JAHCVJ010000007">
    <property type="protein sequence ID" value="MBT0665928.1"/>
    <property type="molecule type" value="Genomic_DNA"/>
</dbReference>
<feature type="domain" description="PAS" evidence="5">
    <location>
        <begin position="161"/>
        <end position="236"/>
    </location>
</feature>
<dbReference type="SMART" id="SM00086">
    <property type="entry name" value="PAC"/>
    <property type="match status" value="1"/>
</dbReference>
<evidence type="ECO:0000259" key="6">
    <source>
        <dbReference type="PROSITE" id="PS50113"/>
    </source>
</evidence>
<name>A0AAW4L4N4_9BACT</name>
<evidence type="ECO:0000256" key="3">
    <source>
        <dbReference type="SAM" id="Coils"/>
    </source>
</evidence>
<evidence type="ECO:0000259" key="4">
    <source>
        <dbReference type="PROSITE" id="PS50110"/>
    </source>
</evidence>
<dbReference type="GO" id="GO:0000160">
    <property type="term" value="P:phosphorelay signal transduction system"/>
    <property type="evidence" value="ECO:0007669"/>
    <property type="project" value="InterPro"/>
</dbReference>
<dbReference type="InterPro" id="IPR001610">
    <property type="entry name" value="PAC"/>
</dbReference>
<evidence type="ECO:0000259" key="5">
    <source>
        <dbReference type="PROSITE" id="PS50112"/>
    </source>
</evidence>
<accession>A0AAW4L4N4</accession>
<protein>
    <submittedName>
        <fullName evidence="7">Response regulator</fullName>
    </submittedName>
</protein>
<dbReference type="InterPro" id="IPR035965">
    <property type="entry name" value="PAS-like_dom_sf"/>
</dbReference>
<feature type="domain" description="PAC" evidence="6">
    <location>
        <begin position="239"/>
        <end position="291"/>
    </location>
</feature>
<dbReference type="Gene3D" id="3.40.50.2300">
    <property type="match status" value="1"/>
</dbReference>
<dbReference type="AlphaFoldDB" id="A0AAW4L4N4"/>